<dbReference type="GO" id="GO:0005694">
    <property type="term" value="C:chromosome"/>
    <property type="evidence" value="ECO:0007669"/>
    <property type="project" value="UniProtKB-SubCell"/>
</dbReference>
<comment type="subcellular location">
    <subcellularLocation>
        <location evidence="2">Chromosome</location>
    </subcellularLocation>
    <subcellularLocation>
        <location evidence="1">Nucleus</location>
    </subcellularLocation>
</comment>
<keyword evidence="3" id="KW-0158">Chromosome</keyword>
<evidence type="ECO:0000256" key="1">
    <source>
        <dbReference type="ARBA" id="ARBA00004123"/>
    </source>
</evidence>
<sequence length="829" mass="93748">MVGMQNLKELEIAELDSLLQTKDLLRIAIFNISYIRGLFHEKYFNDKSVPVLGKSSLDILQHEMLPLDAESRKFIDWMEKGVYDALQKKYLRTLLFCVCEATEGLVIEEEYAFSFSYSDSDSQEVSVNLSHSGSEKGGRTFKFDSTNDSISNNMRSSACKMVRTLAQLMRTLEDLPEERTLLMKLLYYDITPADYEPPFFRGCTEEEEKNATWNRSALKMQVGNVNSKQILKVKRAFVLCEDENNENHDNTSSFEDNSYKRDGNSDSGTDTSMSNNDHYIVALAPAETQQEPESYTMVNEGDEEQLNQVKDWIDSYPLQTFNLNDILPHFPDISMVLIEEIMDKLVKGGVFSKSAADSYSISKEKKFYYEFNILKEEPDSHTNGEYNNSEDYVHIQALYHAPPMHSITTANLQDKLEADMTTFCKLIDKTAQDGVVESKCNRRLVLISAPGRPVTQSEKTEKKVSEVNKSQCVFDMDVDMDQNDLNNSGKKNKHSETEENGHSFPLRAVQRFVSSREETNNVTVWQLGNTDKDLSTSGALHLVGSDLTHTILQSAGHPNGSKRSDDSKRKTPLGRAQPADSRERERHASGAENQRDRGNNTLDGKASMVKEPIFQYMKRQEIQAVKGYNEYATTCLGFVFRRTDGKEAMIMACDSRRTRKDTQGNVIRKWDNIQKFVKLNGRTLVMRAGKVRYMKSIIKHLVDEQGKRGLLSSTNASSLAERKLSSEEDDDRRLSVLIGGWGDSGAPELYKINSRGIRMCGDCFVIGSGWEGARSVLDIEYSRSRKMTVTQAAELGRHAICEAARRHQGTGGIVTVLPPSHNYCPIILK</sequence>
<organism evidence="8 9">
    <name type="scientific">Oldenlandia corymbosa var. corymbosa</name>
    <dbReference type="NCBI Taxonomy" id="529605"/>
    <lineage>
        <taxon>Eukaryota</taxon>
        <taxon>Viridiplantae</taxon>
        <taxon>Streptophyta</taxon>
        <taxon>Embryophyta</taxon>
        <taxon>Tracheophyta</taxon>
        <taxon>Spermatophyta</taxon>
        <taxon>Magnoliopsida</taxon>
        <taxon>eudicotyledons</taxon>
        <taxon>Gunneridae</taxon>
        <taxon>Pentapetalae</taxon>
        <taxon>asterids</taxon>
        <taxon>lamiids</taxon>
        <taxon>Gentianales</taxon>
        <taxon>Rubiaceae</taxon>
        <taxon>Rubioideae</taxon>
        <taxon>Spermacoceae</taxon>
        <taxon>Hedyotis-Oldenlandia complex</taxon>
        <taxon>Oldenlandia</taxon>
    </lineage>
</organism>
<dbReference type="GO" id="GO:0005634">
    <property type="term" value="C:nucleus"/>
    <property type="evidence" value="ECO:0007669"/>
    <property type="project" value="UniProtKB-SubCell"/>
</dbReference>
<feature type="region of interest" description="Disordered" evidence="6">
    <location>
        <begin position="552"/>
        <end position="605"/>
    </location>
</feature>
<dbReference type="InterPro" id="IPR051294">
    <property type="entry name" value="HORMA_MeioticProgression"/>
</dbReference>
<evidence type="ECO:0000313" key="9">
    <source>
        <dbReference type="Proteomes" id="UP001161247"/>
    </source>
</evidence>
<evidence type="ECO:0000259" key="7">
    <source>
        <dbReference type="PROSITE" id="PS50815"/>
    </source>
</evidence>
<evidence type="ECO:0000256" key="6">
    <source>
        <dbReference type="SAM" id="MobiDB-lite"/>
    </source>
</evidence>
<dbReference type="PANTHER" id="PTHR48225">
    <property type="entry name" value="HORMA DOMAIN-CONTAINING PROTEIN 1"/>
    <property type="match status" value="1"/>
</dbReference>
<dbReference type="PROSITE" id="PS50815">
    <property type="entry name" value="HORMA"/>
    <property type="match status" value="1"/>
</dbReference>
<dbReference type="PANTHER" id="PTHR48225:SF7">
    <property type="entry name" value="MEIOSIS-SPECIFIC PROTEIN HOP1"/>
    <property type="match status" value="1"/>
</dbReference>
<evidence type="ECO:0000256" key="5">
    <source>
        <dbReference type="ARBA" id="ARBA00023254"/>
    </source>
</evidence>
<evidence type="ECO:0000256" key="3">
    <source>
        <dbReference type="ARBA" id="ARBA00022454"/>
    </source>
</evidence>
<dbReference type="InterPro" id="IPR003511">
    <property type="entry name" value="HORMA_dom"/>
</dbReference>
<evidence type="ECO:0000313" key="8">
    <source>
        <dbReference type="EMBL" id="CAI9113355.1"/>
    </source>
</evidence>
<dbReference type="GO" id="GO:0005839">
    <property type="term" value="C:proteasome core complex"/>
    <property type="evidence" value="ECO:0007669"/>
    <property type="project" value="InterPro"/>
</dbReference>
<dbReference type="InterPro" id="IPR001353">
    <property type="entry name" value="Proteasome_sua/b"/>
</dbReference>
<keyword evidence="9" id="KW-1185">Reference proteome</keyword>
<feature type="region of interest" description="Disordered" evidence="6">
    <location>
        <begin position="478"/>
        <end position="506"/>
    </location>
</feature>
<dbReference type="EMBL" id="OX459124">
    <property type="protein sequence ID" value="CAI9113355.1"/>
    <property type="molecule type" value="Genomic_DNA"/>
</dbReference>
<evidence type="ECO:0000256" key="4">
    <source>
        <dbReference type="ARBA" id="ARBA00023242"/>
    </source>
</evidence>
<keyword evidence="5" id="KW-0469">Meiosis</keyword>
<dbReference type="InterPro" id="IPR036570">
    <property type="entry name" value="HORMA_dom_sf"/>
</dbReference>
<feature type="compositionally biased region" description="Basic and acidic residues" evidence="6">
    <location>
        <begin position="580"/>
        <end position="598"/>
    </location>
</feature>
<dbReference type="Gene3D" id="3.30.900.10">
    <property type="entry name" value="HORMA domain"/>
    <property type="match status" value="1"/>
</dbReference>
<dbReference type="AlphaFoldDB" id="A0AAV1DZM3"/>
<dbReference type="Proteomes" id="UP001161247">
    <property type="component" value="Chromosome 7"/>
</dbReference>
<dbReference type="SUPFAM" id="SSF56235">
    <property type="entry name" value="N-terminal nucleophile aminohydrolases (Ntn hydrolases)"/>
    <property type="match status" value="1"/>
</dbReference>
<dbReference type="GO" id="GO:0051321">
    <property type="term" value="P:meiotic cell cycle"/>
    <property type="evidence" value="ECO:0007669"/>
    <property type="project" value="UniProtKB-KW"/>
</dbReference>
<proteinExistence type="predicted"/>
<dbReference type="Pfam" id="PF02301">
    <property type="entry name" value="HORMA"/>
    <property type="match status" value="1"/>
</dbReference>
<dbReference type="Gene3D" id="3.60.20.10">
    <property type="entry name" value="Glutamine Phosphoribosylpyrophosphate, subunit 1, domain 1"/>
    <property type="match status" value="1"/>
</dbReference>
<name>A0AAV1DZM3_OLDCO</name>
<dbReference type="Pfam" id="PF00227">
    <property type="entry name" value="Proteasome"/>
    <property type="match status" value="1"/>
</dbReference>
<evidence type="ECO:0000256" key="2">
    <source>
        <dbReference type="ARBA" id="ARBA00004286"/>
    </source>
</evidence>
<dbReference type="InterPro" id="IPR029055">
    <property type="entry name" value="Ntn_hydrolases_N"/>
</dbReference>
<protein>
    <submittedName>
        <fullName evidence="8">OLC1v1013940C1</fullName>
    </submittedName>
</protein>
<reference evidence="8" key="1">
    <citation type="submission" date="2023-03" db="EMBL/GenBank/DDBJ databases">
        <authorList>
            <person name="Julca I."/>
        </authorList>
    </citation>
    <scope>NUCLEOTIDE SEQUENCE</scope>
</reference>
<accession>A0AAV1DZM3</accession>
<keyword evidence="4" id="KW-0539">Nucleus</keyword>
<feature type="region of interest" description="Disordered" evidence="6">
    <location>
        <begin position="244"/>
        <end position="275"/>
    </location>
</feature>
<dbReference type="GO" id="GO:0051603">
    <property type="term" value="P:proteolysis involved in protein catabolic process"/>
    <property type="evidence" value="ECO:0007669"/>
    <property type="project" value="InterPro"/>
</dbReference>
<gene>
    <name evidence="8" type="ORF">OLC1_LOCUS20385</name>
</gene>
<feature type="domain" description="HORMA" evidence="7">
    <location>
        <begin position="15"/>
        <end position="237"/>
    </location>
</feature>
<dbReference type="SUPFAM" id="SSF56019">
    <property type="entry name" value="The spindle assembly checkpoint protein mad2"/>
    <property type="match status" value="1"/>
</dbReference>
<feature type="compositionally biased region" description="Polar residues" evidence="6">
    <location>
        <begin position="265"/>
        <end position="275"/>
    </location>
</feature>